<comment type="similarity">
    <text evidence="1">Belongs to the phosducin family.</text>
</comment>
<dbReference type="Pfam" id="PF02114">
    <property type="entry name" value="Phosducin"/>
    <property type="match status" value="1"/>
</dbReference>
<dbReference type="InParanoid" id="G3AEX1"/>
<name>G3AEX1_SPAPN</name>
<dbReference type="GO" id="GO:0071444">
    <property type="term" value="P:cellular response to pheromone"/>
    <property type="evidence" value="ECO:0007669"/>
    <property type="project" value="EnsemblFungi"/>
</dbReference>
<evidence type="ECO:0000259" key="2">
    <source>
        <dbReference type="Pfam" id="PF02114"/>
    </source>
</evidence>
<dbReference type="PANTHER" id="PTHR21148">
    <property type="entry name" value="THIOREDOXIN DOMAIN-CONTAINING PROTEIN 9"/>
    <property type="match status" value="1"/>
</dbReference>
<dbReference type="STRING" id="619300.G3AEX1"/>
<dbReference type="eggNOG" id="KOG1672">
    <property type="taxonomic scope" value="Eukaryota"/>
</dbReference>
<dbReference type="RefSeq" id="XP_007373213.1">
    <property type="nucleotide sequence ID" value="XM_007373151.1"/>
</dbReference>
<evidence type="ECO:0000256" key="1">
    <source>
        <dbReference type="ARBA" id="ARBA00009686"/>
    </source>
</evidence>
<feature type="domain" description="Phosducin" evidence="2">
    <location>
        <begin position="29"/>
        <end position="175"/>
    </location>
</feature>
<evidence type="ECO:0000313" key="3">
    <source>
        <dbReference type="EMBL" id="EGW35801.1"/>
    </source>
</evidence>
<dbReference type="InterPro" id="IPR036249">
    <property type="entry name" value="Thioredoxin-like_sf"/>
</dbReference>
<dbReference type="GO" id="GO:0045944">
    <property type="term" value="P:positive regulation of transcription by RNA polymerase II"/>
    <property type="evidence" value="ECO:0007669"/>
    <property type="project" value="EnsemblFungi"/>
</dbReference>
<dbReference type="OrthoDB" id="10257948at2759"/>
<gene>
    <name evidence="3" type="ORF">SPAPADRAFT_59013</name>
</gene>
<reference evidence="3 4" key="1">
    <citation type="journal article" date="2011" name="Proc. Natl. Acad. Sci. U.S.A.">
        <title>Comparative genomics of xylose-fermenting fungi for enhanced biofuel production.</title>
        <authorList>
            <person name="Wohlbach D.J."/>
            <person name="Kuo A."/>
            <person name="Sato T.K."/>
            <person name="Potts K.M."/>
            <person name="Salamov A.A."/>
            <person name="LaButti K.M."/>
            <person name="Sun H."/>
            <person name="Clum A."/>
            <person name="Pangilinan J.L."/>
            <person name="Lindquist E.A."/>
            <person name="Lucas S."/>
            <person name="Lapidus A."/>
            <person name="Jin M."/>
            <person name="Gunawan C."/>
            <person name="Balan V."/>
            <person name="Dale B.E."/>
            <person name="Jeffries T.W."/>
            <person name="Zinkel R."/>
            <person name="Barry K.W."/>
            <person name="Grigoriev I.V."/>
            <person name="Gasch A.P."/>
        </authorList>
    </citation>
    <scope>NUCLEOTIDE SEQUENCE [LARGE SCALE GENOMIC DNA]</scope>
    <source>
        <strain evidence="4">NRRL Y-27907 / 11-Y1</strain>
    </source>
</reference>
<dbReference type="GO" id="GO:0031683">
    <property type="term" value="F:G-protein beta/gamma-subunit complex binding"/>
    <property type="evidence" value="ECO:0007669"/>
    <property type="project" value="EnsemblFungi"/>
</dbReference>
<dbReference type="EMBL" id="GL996499">
    <property type="protein sequence ID" value="EGW35801.1"/>
    <property type="molecule type" value="Genomic_DNA"/>
</dbReference>
<keyword evidence="4" id="KW-1185">Reference proteome</keyword>
<dbReference type="SUPFAM" id="SSF52833">
    <property type="entry name" value="Thioredoxin-like"/>
    <property type="match status" value="1"/>
</dbReference>
<dbReference type="GeneID" id="18872718"/>
<sequence>MNHQDSQILEKYSKAQLDKLRNSDEEVESEDEDELLAQLENDDSIITKYRESRIQQLSTQIKSIDHTIKTTNPDDVGNIVEVESEKILMDFILQYPYSIIHFYQPNFTKCQIMNDRLQLLAENYINLKIFKIKAERAPFLVDKLHIQVLPFVIIYKQGKELDRLVGFEKLGNDPMSFSYDSLELYLYRLRVIERHTINRAIRGRKIQQESDESDLDI</sequence>
<dbReference type="HOGENOM" id="CLU_072378_0_0_1"/>
<dbReference type="Proteomes" id="UP000000709">
    <property type="component" value="Unassembled WGS sequence"/>
</dbReference>
<organism evidence="4">
    <name type="scientific">Spathaspora passalidarum (strain NRRL Y-27907 / 11-Y1)</name>
    <dbReference type="NCBI Taxonomy" id="619300"/>
    <lineage>
        <taxon>Eukaryota</taxon>
        <taxon>Fungi</taxon>
        <taxon>Dikarya</taxon>
        <taxon>Ascomycota</taxon>
        <taxon>Saccharomycotina</taxon>
        <taxon>Pichiomycetes</taxon>
        <taxon>Debaryomycetaceae</taxon>
        <taxon>Spathaspora</taxon>
    </lineage>
</organism>
<dbReference type="FunCoup" id="G3AEX1">
    <property type="interactions" value="747"/>
</dbReference>
<dbReference type="InterPro" id="IPR024253">
    <property type="entry name" value="Phosducin_thioredoxin-like_dom"/>
</dbReference>
<accession>G3AEX1</accession>
<dbReference type="GO" id="GO:0006457">
    <property type="term" value="P:protein folding"/>
    <property type="evidence" value="ECO:0007669"/>
    <property type="project" value="EnsemblFungi"/>
</dbReference>
<protein>
    <recommendedName>
        <fullName evidence="2">Phosducin domain-containing protein</fullName>
    </recommendedName>
</protein>
<dbReference type="AlphaFoldDB" id="G3AEX1"/>
<evidence type="ECO:0000313" key="4">
    <source>
        <dbReference type="Proteomes" id="UP000000709"/>
    </source>
</evidence>
<dbReference type="KEGG" id="spaa:SPAPADRAFT_59013"/>
<dbReference type="OMA" id="CVIAFID"/>
<proteinExistence type="inferred from homology"/>
<dbReference type="Gene3D" id="3.40.30.10">
    <property type="entry name" value="Glutaredoxin"/>
    <property type="match status" value="1"/>
</dbReference>